<evidence type="ECO:0000313" key="3">
    <source>
        <dbReference type="EMBL" id="QNP43928.1"/>
    </source>
</evidence>
<keyword evidence="1" id="KW-0233">DNA recombination</keyword>
<dbReference type="InterPro" id="IPR002104">
    <property type="entry name" value="Integrase_catalytic"/>
</dbReference>
<proteinExistence type="predicted"/>
<feature type="domain" description="Tyr recombinase" evidence="2">
    <location>
        <begin position="127"/>
        <end position="279"/>
    </location>
</feature>
<sequence length="279" mass="31681">MTKPNAKNERIKREYVLYLEEAMRRDPSTVDRVLKSIDRFEESTRRRDFRSFHRRQAVAFKQRLAEALNARTGERLSKATVHSILRDLHAFFFWLAHLQGFKSHIAYSDADYFNLSDKDVAIANARREKRVPTLAQVELALAAMPVETALERRNRAVVAYAVVTGARVAALASFRLGDVNIDEGFVDQDARHVRTKFSKTFRTTLMPVSDLSMSIARDWYVEMSADLTRGPADPLFPATEMGLTAESVFAPRGLGREPLRAAQFRLEGPNYAQALCKSL</sequence>
<gene>
    <name evidence="3" type="ORF">H9L15_04730</name>
</gene>
<reference evidence="3 4" key="1">
    <citation type="submission" date="2020-08" db="EMBL/GenBank/DDBJ databases">
        <title>Genome sequence of Sphingomonas daechungensis KACC 18115T.</title>
        <authorList>
            <person name="Hyun D.-W."/>
            <person name="Bae J.-W."/>
        </authorList>
    </citation>
    <scope>NUCLEOTIDE SEQUENCE [LARGE SCALE GENOMIC DNA]</scope>
    <source>
        <strain evidence="3 4">KACC 18115</strain>
    </source>
</reference>
<accession>A0ABX6T5D3</accession>
<keyword evidence="4" id="KW-1185">Reference proteome</keyword>
<dbReference type="InterPro" id="IPR013762">
    <property type="entry name" value="Integrase-like_cat_sf"/>
</dbReference>
<dbReference type="Gene3D" id="1.10.443.10">
    <property type="entry name" value="Intergrase catalytic core"/>
    <property type="match status" value="1"/>
</dbReference>
<dbReference type="SUPFAM" id="SSF56349">
    <property type="entry name" value="DNA breaking-rejoining enzymes"/>
    <property type="match status" value="1"/>
</dbReference>
<evidence type="ECO:0000313" key="4">
    <source>
        <dbReference type="Proteomes" id="UP000516134"/>
    </source>
</evidence>
<dbReference type="Proteomes" id="UP000516134">
    <property type="component" value="Chromosome"/>
</dbReference>
<name>A0ABX6T5D3_9SPHN</name>
<dbReference type="RefSeq" id="WP_187715352.1">
    <property type="nucleotide sequence ID" value="NZ_BAABJC010000001.1"/>
</dbReference>
<evidence type="ECO:0000259" key="2">
    <source>
        <dbReference type="PROSITE" id="PS51898"/>
    </source>
</evidence>
<protein>
    <submittedName>
        <fullName evidence="3">Site-specific integrase</fullName>
    </submittedName>
</protein>
<organism evidence="3 4">
    <name type="scientific">Sphingomonas daechungensis</name>
    <dbReference type="NCBI Taxonomy" id="1176646"/>
    <lineage>
        <taxon>Bacteria</taxon>
        <taxon>Pseudomonadati</taxon>
        <taxon>Pseudomonadota</taxon>
        <taxon>Alphaproteobacteria</taxon>
        <taxon>Sphingomonadales</taxon>
        <taxon>Sphingomonadaceae</taxon>
        <taxon>Sphingomonas</taxon>
    </lineage>
</organism>
<dbReference type="PROSITE" id="PS51898">
    <property type="entry name" value="TYR_RECOMBINASE"/>
    <property type="match status" value="1"/>
</dbReference>
<dbReference type="InterPro" id="IPR011010">
    <property type="entry name" value="DNA_brk_join_enz"/>
</dbReference>
<evidence type="ECO:0000256" key="1">
    <source>
        <dbReference type="ARBA" id="ARBA00023172"/>
    </source>
</evidence>
<dbReference type="EMBL" id="CP060780">
    <property type="protein sequence ID" value="QNP43928.1"/>
    <property type="molecule type" value="Genomic_DNA"/>
</dbReference>